<evidence type="ECO:0000256" key="1">
    <source>
        <dbReference type="SAM" id="Phobius"/>
    </source>
</evidence>
<name>A0A1E5VT54_9POAL</name>
<reference evidence="2 3" key="1">
    <citation type="submission" date="2016-09" db="EMBL/GenBank/DDBJ databases">
        <title>The draft genome of Dichanthelium oligosanthes: A C3 panicoid grass species.</title>
        <authorList>
            <person name="Studer A.J."/>
            <person name="Schnable J.C."/>
            <person name="Brutnell T.P."/>
        </authorList>
    </citation>
    <scope>NUCLEOTIDE SEQUENCE [LARGE SCALE GENOMIC DNA]</scope>
    <source>
        <strain evidence="3">cv. Kellogg 1175</strain>
        <tissue evidence="2">Leaf</tissue>
    </source>
</reference>
<keyword evidence="1" id="KW-1133">Transmembrane helix</keyword>
<keyword evidence="1" id="KW-0812">Transmembrane</keyword>
<keyword evidence="3" id="KW-1185">Reference proteome</keyword>
<accession>A0A1E5VT54</accession>
<dbReference type="Proteomes" id="UP000095767">
    <property type="component" value="Unassembled WGS sequence"/>
</dbReference>
<evidence type="ECO:0000313" key="3">
    <source>
        <dbReference type="Proteomes" id="UP000095767"/>
    </source>
</evidence>
<protein>
    <submittedName>
        <fullName evidence="2">Uncharacterized protein</fullName>
    </submittedName>
</protein>
<keyword evidence="1" id="KW-0472">Membrane</keyword>
<organism evidence="2 3">
    <name type="scientific">Dichanthelium oligosanthes</name>
    <dbReference type="NCBI Taxonomy" id="888268"/>
    <lineage>
        <taxon>Eukaryota</taxon>
        <taxon>Viridiplantae</taxon>
        <taxon>Streptophyta</taxon>
        <taxon>Embryophyta</taxon>
        <taxon>Tracheophyta</taxon>
        <taxon>Spermatophyta</taxon>
        <taxon>Magnoliopsida</taxon>
        <taxon>Liliopsida</taxon>
        <taxon>Poales</taxon>
        <taxon>Poaceae</taxon>
        <taxon>PACMAD clade</taxon>
        <taxon>Panicoideae</taxon>
        <taxon>Panicodae</taxon>
        <taxon>Paniceae</taxon>
        <taxon>Dichantheliinae</taxon>
        <taxon>Dichanthelium</taxon>
    </lineage>
</organism>
<feature type="transmembrane region" description="Helical" evidence="1">
    <location>
        <begin position="140"/>
        <end position="160"/>
    </location>
</feature>
<sequence length="189" mass="21116">MQDYVTYGLKACLQNIRNCCMRLDAFDKLRARYDALAEALADVEGLAMEASEYRASMWEYCYTQRSASARAHSRAYSQALKLEVVDFDELVRRYQLRLGYGSKGELFEDLEDTQKLEVYNSIIVESGRGRQIRMLSGPTGLAGLIFVTVAGALIDLIFGAPRKVPPVAELNFHTAVMPDGMALAYSIAH</sequence>
<dbReference type="EMBL" id="LWDX02030336">
    <property type="protein sequence ID" value="OEL28307.1"/>
    <property type="molecule type" value="Genomic_DNA"/>
</dbReference>
<dbReference type="OrthoDB" id="661283at2759"/>
<comment type="caution">
    <text evidence="2">The sequence shown here is derived from an EMBL/GenBank/DDBJ whole genome shotgun (WGS) entry which is preliminary data.</text>
</comment>
<gene>
    <name evidence="2" type="ORF">BAE44_0010675</name>
</gene>
<evidence type="ECO:0000313" key="2">
    <source>
        <dbReference type="EMBL" id="OEL28307.1"/>
    </source>
</evidence>
<dbReference type="AlphaFoldDB" id="A0A1E5VT54"/>
<proteinExistence type="predicted"/>